<gene>
    <name evidence="2" type="ORF">D3868_00995</name>
    <name evidence="1" type="ORF">SIM66_22005</name>
</gene>
<dbReference type="Proteomes" id="UP001277471">
    <property type="component" value="Unassembled WGS sequence"/>
</dbReference>
<evidence type="ECO:0000313" key="2">
    <source>
        <dbReference type="EMBL" id="QCO07741.1"/>
    </source>
</evidence>
<dbReference type="GeneID" id="56448304"/>
<dbReference type="EMBL" id="CP032339">
    <property type="protein sequence ID" value="QCO07741.1"/>
    <property type="molecule type" value="Genomic_DNA"/>
</dbReference>
<evidence type="ECO:0000313" key="4">
    <source>
        <dbReference type="Proteomes" id="UP001277471"/>
    </source>
</evidence>
<proteinExistence type="predicted"/>
<dbReference type="EMBL" id="JAWXYC010000004">
    <property type="protein sequence ID" value="MDX5953854.1"/>
    <property type="molecule type" value="Genomic_DNA"/>
</dbReference>
<dbReference type="Proteomes" id="UP000298774">
    <property type="component" value="Chromosome"/>
</dbReference>
<dbReference type="AlphaFoldDB" id="A0A0P0EXF6"/>
<keyword evidence="4" id="KW-1185">Reference proteome</keyword>
<evidence type="ECO:0000313" key="3">
    <source>
        <dbReference type="Proteomes" id="UP000298774"/>
    </source>
</evidence>
<sequence>MPRDHDNELATFLRGGERHLADFLMLGFVRCGTVTSEDGRQIKMEIAEAYAARTRTVYGVFFDERVARIGARKHDLRGRFISFQSSVNDRLINETGCADTPTWEAKAWMTLLDTYGMGVICFWEPDLVKVGGGGGLLVSPYLTIENALLERHHPILNRQWFR</sequence>
<reference evidence="2 3" key="1">
    <citation type="submission" date="2018-09" db="EMBL/GenBank/DDBJ databases">
        <title>Whole genome based analysis of evolution and adaptive divergence in Indian and Brazilian strains of Azospirillum brasilense.</title>
        <authorList>
            <person name="Singh C."/>
            <person name="Tripathi A.K."/>
        </authorList>
    </citation>
    <scope>NUCLEOTIDE SEQUENCE [LARGE SCALE GENOMIC DNA]</scope>
    <source>
        <strain evidence="2 3">MTCC4038</strain>
    </source>
</reference>
<dbReference type="RefSeq" id="WP_035673316.1">
    <property type="nucleotide sequence ID" value="NZ_CP012914.1"/>
</dbReference>
<dbReference type="KEGG" id="abf:AMK58_06830"/>
<accession>A0A0P0EXF6</accession>
<reference evidence="1 4" key="2">
    <citation type="submission" date="2023-11" db="EMBL/GenBank/DDBJ databases">
        <title>MicrobeMod: A computational toolkit for identifying prokaryotic methylation and restriction-modification with nanopore sequencing.</title>
        <authorList>
            <person name="Crits-Christoph A."/>
            <person name="Kang S.C."/>
            <person name="Lee H."/>
            <person name="Ostrov N."/>
        </authorList>
    </citation>
    <scope>NUCLEOTIDE SEQUENCE [LARGE SCALE GENOMIC DNA]</scope>
    <source>
        <strain evidence="1 4">ATCC 29145</strain>
    </source>
</reference>
<protein>
    <submittedName>
        <fullName evidence="2">Uncharacterized protein</fullName>
    </submittedName>
</protein>
<organism evidence="2 3">
    <name type="scientific">Azospirillum brasilense</name>
    <dbReference type="NCBI Taxonomy" id="192"/>
    <lineage>
        <taxon>Bacteria</taxon>
        <taxon>Pseudomonadati</taxon>
        <taxon>Pseudomonadota</taxon>
        <taxon>Alphaproteobacteria</taxon>
        <taxon>Rhodospirillales</taxon>
        <taxon>Azospirillaceae</taxon>
        <taxon>Azospirillum</taxon>
    </lineage>
</organism>
<evidence type="ECO:0000313" key="1">
    <source>
        <dbReference type="EMBL" id="MDX5953854.1"/>
    </source>
</evidence>
<name>A0A0P0EXF6_AZOBR</name>